<keyword evidence="2 3" id="KW-0808">Transferase</keyword>
<evidence type="ECO:0000313" key="3">
    <source>
        <dbReference type="EMBL" id="OQA53192.1"/>
    </source>
</evidence>
<dbReference type="AlphaFoldDB" id="A0A1V5SGQ0"/>
<dbReference type="InterPro" id="IPR004629">
    <property type="entry name" value="WecG_TagA_CpsF"/>
</dbReference>
<comment type="caution">
    <text evidence="3">The sequence shown here is derived from an EMBL/GenBank/DDBJ whole genome shotgun (WGS) entry which is preliminary data.</text>
</comment>
<sequence>MLKIFGINIRSGSAEDVLKLIDLVISKKTQVQIATVNNEILIESRKNKEFKTALTKSHCIADSTGVVLAVFFKYFKKIERIPGVDLFYKICERAQEKNYKIFLFGGGRGIAHVAKSKLEDRYPGIKIVGIIDGDEISPEKTNLVHLTKINKSEAQIIAVALGAPKQELWIRNNMTKIKANVFIGLGGTLDFVSLNVQRAPLFIRRLGLEWLFRLIKQPNRFFRIIKAVIVFPFFVLFDSTR</sequence>
<proteinExistence type="predicted"/>
<dbReference type="GO" id="GO:0047244">
    <property type="term" value="F:N-acetylglucosaminyldiphosphoundecaprenol N-acetyl-beta-D-mannosaminyltransferase activity"/>
    <property type="evidence" value="ECO:0007669"/>
    <property type="project" value="UniProtKB-EC"/>
</dbReference>
<gene>
    <name evidence="3" type="primary">tagA</name>
    <name evidence="3" type="ORF">BWY43_00119</name>
</gene>
<accession>A0A1V5SGQ0</accession>
<dbReference type="EMBL" id="MWBO01000008">
    <property type="protein sequence ID" value="OQA53192.1"/>
    <property type="molecule type" value="Genomic_DNA"/>
</dbReference>
<evidence type="ECO:0000256" key="1">
    <source>
        <dbReference type="ARBA" id="ARBA00022676"/>
    </source>
</evidence>
<dbReference type="Proteomes" id="UP000485367">
    <property type="component" value="Unassembled WGS sequence"/>
</dbReference>
<name>A0A1V5SGQ0_9BACT</name>
<keyword evidence="1 3" id="KW-0328">Glycosyltransferase</keyword>
<evidence type="ECO:0000256" key="2">
    <source>
        <dbReference type="ARBA" id="ARBA00022679"/>
    </source>
</evidence>
<protein>
    <submittedName>
        <fullName evidence="3">Putative N-acetylmannosaminyltransferase</fullName>
        <ecNumber evidence="3">2.4.1.187</ecNumber>
    </submittedName>
</protein>
<organism evidence="3">
    <name type="scientific">candidate division WS2 bacterium ADurb.Bin280</name>
    <dbReference type="NCBI Taxonomy" id="1852829"/>
    <lineage>
        <taxon>Bacteria</taxon>
        <taxon>candidate division WS2</taxon>
    </lineage>
</organism>
<dbReference type="EC" id="2.4.1.187" evidence="3"/>
<reference evidence="3" key="1">
    <citation type="submission" date="2017-02" db="EMBL/GenBank/DDBJ databases">
        <title>Delving into the versatile metabolic prowess of the omnipresent phylum Bacteroidetes.</title>
        <authorList>
            <person name="Nobu M.K."/>
            <person name="Mei R."/>
            <person name="Narihiro T."/>
            <person name="Kuroda K."/>
            <person name="Liu W.-T."/>
        </authorList>
    </citation>
    <scope>NUCLEOTIDE SEQUENCE</scope>
    <source>
        <strain evidence="3">ADurb.Bin280</strain>
    </source>
</reference>
<dbReference type="PANTHER" id="PTHR34136">
    <property type="match status" value="1"/>
</dbReference>
<dbReference type="CDD" id="cd06533">
    <property type="entry name" value="Glyco_transf_WecG_TagA"/>
    <property type="match status" value="1"/>
</dbReference>
<dbReference type="PANTHER" id="PTHR34136:SF1">
    <property type="entry name" value="UDP-N-ACETYL-D-MANNOSAMINURONIC ACID TRANSFERASE"/>
    <property type="match status" value="1"/>
</dbReference>
<dbReference type="Pfam" id="PF03808">
    <property type="entry name" value="Glyco_tran_WecG"/>
    <property type="match status" value="1"/>
</dbReference>
<dbReference type="NCBIfam" id="TIGR00696">
    <property type="entry name" value="wecG_tagA_cpsF"/>
    <property type="match status" value="1"/>
</dbReference>